<sequence length="116" mass="13573">MNSNYFYENTEKNIDRKEELKRIVALLNKNYQSLQEKYNINEISIIGSFARGEQTEESDLDIMVDFTKPIGWEVVDLRDELEKLLGIKIDLILKAGVVQRKRLYSQILEDAVYVKA</sequence>
<dbReference type="GO" id="GO:0046872">
    <property type="term" value="F:metal ion binding"/>
    <property type="evidence" value="ECO:0007669"/>
    <property type="project" value="UniProtKB-KW"/>
</dbReference>
<dbReference type="EC" id="2.7.7.108" evidence="9"/>
<evidence type="ECO:0000256" key="12">
    <source>
        <dbReference type="ARBA" id="ARBA00048696"/>
    </source>
</evidence>
<comment type="cofactor">
    <cofactor evidence="1">
        <name>Mg(2+)</name>
        <dbReference type="ChEBI" id="CHEBI:18420"/>
    </cofactor>
</comment>
<evidence type="ECO:0000256" key="10">
    <source>
        <dbReference type="ARBA" id="ARBA00038276"/>
    </source>
</evidence>
<dbReference type="InterPro" id="IPR043519">
    <property type="entry name" value="NT_sf"/>
</dbReference>
<dbReference type="EMBL" id="CP075546">
    <property type="protein sequence ID" value="QVV90431.1"/>
    <property type="molecule type" value="Genomic_DNA"/>
</dbReference>
<keyword evidence="4" id="KW-0548">Nucleotidyltransferase</keyword>
<organism evidence="14 15">
    <name type="scientific">Methanospirillum purgamenti</name>
    <dbReference type="NCBI Taxonomy" id="2834276"/>
    <lineage>
        <taxon>Archaea</taxon>
        <taxon>Methanobacteriati</taxon>
        <taxon>Methanobacteriota</taxon>
        <taxon>Stenosarchaea group</taxon>
        <taxon>Methanomicrobia</taxon>
        <taxon>Methanomicrobiales</taxon>
        <taxon>Methanospirillaceae</taxon>
        <taxon>Methanospirillum</taxon>
    </lineage>
</organism>
<dbReference type="PANTHER" id="PTHR33571">
    <property type="entry name" value="SSL8005 PROTEIN"/>
    <property type="match status" value="1"/>
</dbReference>
<dbReference type="CDD" id="cd05403">
    <property type="entry name" value="NT_KNTase_like"/>
    <property type="match status" value="1"/>
</dbReference>
<evidence type="ECO:0000256" key="8">
    <source>
        <dbReference type="ARBA" id="ARBA00022842"/>
    </source>
</evidence>
<keyword evidence="8" id="KW-0460">Magnesium</keyword>
<comment type="catalytic activity">
    <reaction evidence="11">
        <text>O-(5'-adenylyl)-L-tyrosyl-[protein] + ATP = O-[5'-(adenylyl-(5'-&gt;3')-adenylyl)]-L-tyrosyl-[protein] + diphosphate</text>
        <dbReference type="Rhea" id="RHEA:66528"/>
        <dbReference type="Rhea" id="RHEA-COMP:13846"/>
        <dbReference type="Rhea" id="RHEA-COMP:17046"/>
        <dbReference type="ChEBI" id="CHEBI:30616"/>
        <dbReference type="ChEBI" id="CHEBI:33019"/>
        <dbReference type="ChEBI" id="CHEBI:83624"/>
        <dbReference type="ChEBI" id="CHEBI:167160"/>
    </reaction>
</comment>
<dbReference type="Proteomes" id="UP000680656">
    <property type="component" value="Chromosome"/>
</dbReference>
<keyword evidence="7" id="KW-0067">ATP-binding</keyword>
<dbReference type="AlphaFoldDB" id="A0A8E7B3J1"/>
<gene>
    <name evidence="14" type="ORF">KHC33_08120</name>
</gene>
<evidence type="ECO:0000256" key="11">
    <source>
        <dbReference type="ARBA" id="ARBA00047518"/>
    </source>
</evidence>
<dbReference type="InterPro" id="IPR002934">
    <property type="entry name" value="Polymerase_NTP_transf_dom"/>
</dbReference>
<dbReference type="SUPFAM" id="SSF81301">
    <property type="entry name" value="Nucleotidyltransferase"/>
    <property type="match status" value="1"/>
</dbReference>
<feature type="domain" description="Polymerase nucleotidyl transferase" evidence="13">
    <location>
        <begin position="32"/>
        <end position="114"/>
    </location>
</feature>
<evidence type="ECO:0000259" key="13">
    <source>
        <dbReference type="Pfam" id="PF01909"/>
    </source>
</evidence>
<dbReference type="GO" id="GO:0005524">
    <property type="term" value="F:ATP binding"/>
    <property type="evidence" value="ECO:0007669"/>
    <property type="project" value="UniProtKB-KW"/>
</dbReference>
<dbReference type="PANTHER" id="PTHR33571:SF14">
    <property type="entry name" value="PROTEIN ADENYLYLTRANSFERASE MJ0435-RELATED"/>
    <property type="match status" value="1"/>
</dbReference>
<evidence type="ECO:0000256" key="5">
    <source>
        <dbReference type="ARBA" id="ARBA00022723"/>
    </source>
</evidence>
<evidence type="ECO:0000256" key="9">
    <source>
        <dbReference type="ARBA" id="ARBA00034531"/>
    </source>
</evidence>
<keyword evidence="3 14" id="KW-0808">Transferase</keyword>
<evidence type="ECO:0000256" key="6">
    <source>
        <dbReference type="ARBA" id="ARBA00022741"/>
    </source>
</evidence>
<protein>
    <recommendedName>
        <fullName evidence="9">protein adenylyltransferase</fullName>
        <ecNumber evidence="9">2.7.7.108</ecNumber>
    </recommendedName>
</protein>
<keyword evidence="2" id="KW-1277">Toxin-antitoxin system</keyword>
<dbReference type="KEGG" id="mrtj:KHC33_08120"/>
<name>A0A8E7B3J1_9EURY</name>
<dbReference type="GO" id="GO:0070733">
    <property type="term" value="F:AMPylase activity"/>
    <property type="evidence" value="ECO:0007669"/>
    <property type="project" value="UniProtKB-EC"/>
</dbReference>
<dbReference type="Pfam" id="PF01909">
    <property type="entry name" value="NTP_transf_2"/>
    <property type="match status" value="1"/>
</dbReference>
<proteinExistence type="inferred from homology"/>
<evidence type="ECO:0000256" key="3">
    <source>
        <dbReference type="ARBA" id="ARBA00022679"/>
    </source>
</evidence>
<evidence type="ECO:0000256" key="7">
    <source>
        <dbReference type="ARBA" id="ARBA00022840"/>
    </source>
</evidence>
<dbReference type="RefSeq" id="WP_214421201.1">
    <property type="nucleotide sequence ID" value="NZ_JAXCMI010000007.1"/>
</dbReference>
<dbReference type="InterPro" id="IPR052038">
    <property type="entry name" value="Type-VII_TA_antitoxin"/>
</dbReference>
<keyword evidence="6" id="KW-0547">Nucleotide-binding</keyword>
<dbReference type="Gene3D" id="3.30.460.10">
    <property type="entry name" value="Beta Polymerase, domain 2"/>
    <property type="match status" value="1"/>
</dbReference>
<evidence type="ECO:0000313" key="14">
    <source>
        <dbReference type="EMBL" id="QVV90431.1"/>
    </source>
</evidence>
<evidence type="ECO:0000256" key="1">
    <source>
        <dbReference type="ARBA" id="ARBA00001946"/>
    </source>
</evidence>
<accession>A0A8E7B3J1</accession>
<reference evidence="14 15" key="1">
    <citation type="submission" date="2021-05" db="EMBL/GenBank/DDBJ databases">
        <title>A novel Methanospirillum isolate from a pyrite-forming mixed culture.</title>
        <authorList>
            <person name="Bunk B."/>
            <person name="Sproer C."/>
            <person name="Spring S."/>
            <person name="Pester M."/>
        </authorList>
    </citation>
    <scope>NUCLEOTIDE SEQUENCE [LARGE SCALE GENOMIC DNA]</scope>
    <source>
        <strain evidence="14 15">J.3.6.1-F.2.7.3</strain>
    </source>
</reference>
<evidence type="ECO:0000256" key="2">
    <source>
        <dbReference type="ARBA" id="ARBA00022649"/>
    </source>
</evidence>
<comment type="catalytic activity">
    <reaction evidence="12">
        <text>L-tyrosyl-[protein] + ATP = O-(5'-adenylyl)-L-tyrosyl-[protein] + diphosphate</text>
        <dbReference type="Rhea" id="RHEA:54288"/>
        <dbReference type="Rhea" id="RHEA-COMP:10136"/>
        <dbReference type="Rhea" id="RHEA-COMP:13846"/>
        <dbReference type="ChEBI" id="CHEBI:30616"/>
        <dbReference type="ChEBI" id="CHEBI:33019"/>
        <dbReference type="ChEBI" id="CHEBI:46858"/>
        <dbReference type="ChEBI" id="CHEBI:83624"/>
        <dbReference type="EC" id="2.7.7.108"/>
    </reaction>
</comment>
<comment type="similarity">
    <text evidence="10">Belongs to the MntA antitoxin family.</text>
</comment>
<evidence type="ECO:0000313" key="15">
    <source>
        <dbReference type="Proteomes" id="UP000680656"/>
    </source>
</evidence>
<keyword evidence="5" id="KW-0479">Metal-binding</keyword>
<keyword evidence="15" id="KW-1185">Reference proteome</keyword>
<evidence type="ECO:0000256" key="4">
    <source>
        <dbReference type="ARBA" id="ARBA00022695"/>
    </source>
</evidence>